<dbReference type="EMBL" id="JAKVTW010000013">
    <property type="protein sequence ID" value="MCH4812861.1"/>
    <property type="molecule type" value="Genomic_DNA"/>
</dbReference>
<evidence type="ECO:0000256" key="2">
    <source>
        <dbReference type="SAM" id="Phobius"/>
    </source>
</evidence>
<feature type="transmembrane region" description="Helical" evidence="2">
    <location>
        <begin position="7"/>
        <end position="24"/>
    </location>
</feature>
<evidence type="ECO:0000256" key="1">
    <source>
        <dbReference type="SAM" id="Coils"/>
    </source>
</evidence>
<sequence>MDGLKAIIGILMVIVAAWNLAIAYDLSRWVGYVVMVIALVCVAKIYLFIKRKRDEEAQLQKEFKEEEEQKKKASNDAK</sequence>
<accession>A0ABS9S9S1</accession>
<organism evidence="3 4">
    <name type="scientific">Vreelandella neptunia</name>
    <dbReference type="NCBI Taxonomy" id="115551"/>
    <lineage>
        <taxon>Bacteria</taxon>
        <taxon>Pseudomonadati</taxon>
        <taxon>Pseudomonadota</taxon>
        <taxon>Gammaproteobacteria</taxon>
        <taxon>Oceanospirillales</taxon>
        <taxon>Halomonadaceae</taxon>
        <taxon>Vreelandella</taxon>
    </lineage>
</organism>
<reference evidence="3 4" key="1">
    <citation type="submission" date="2022-03" db="EMBL/GenBank/DDBJ databases">
        <title>Genomic signatures underlying metal tolerance in selected Arctic bacterial isolates.</title>
        <authorList>
            <person name="Thomas F.A."/>
            <person name="Venkatachalam S."/>
            <person name="Krishnan K.P."/>
        </authorList>
    </citation>
    <scope>NUCLEOTIDE SEQUENCE [LARGE SCALE GENOMIC DNA]</scope>
    <source>
        <strain evidence="3 4">HM116</strain>
    </source>
</reference>
<keyword evidence="1" id="KW-0175">Coiled coil</keyword>
<feature type="coiled-coil region" evidence="1">
    <location>
        <begin position="49"/>
        <end position="76"/>
    </location>
</feature>
<comment type="caution">
    <text evidence="3">The sequence shown here is derived from an EMBL/GenBank/DDBJ whole genome shotgun (WGS) entry which is preliminary data.</text>
</comment>
<proteinExistence type="predicted"/>
<keyword evidence="2" id="KW-1133">Transmembrane helix</keyword>
<gene>
    <name evidence="3" type="ORF">MLE19_16115</name>
</gene>
<keyword evidence="2" id="KW-0812">Transmembrane</keyword>
<keyword evidence="2" id="KW-0472">Membrane</keyword>
<feature type="transmembrane region" description="Helical" evidence="2">
    <location>
        <begin position="30"/>
        <end position="49"/>
    </location>
</feature>
<evidence type="ECO:0000313" key="4">
    <source>
        <dbReference type="Proteomes" id="UP001320609"/>
    </source>
</evidence>
<name>A0ABS9S9S1_9GAMM</name>
<keyword evidence="4" id="KW-1185">Reference proteome</keyword>
<protein>
    <submittedName>
        <fullName evidence="3">Uncharacterized protein</fullName>
    </submittedName>
</protein>
<dbReference type="RefSeq" id="WP_240719155.1">
    <property type="nucleotide sequence ID" value="NZ_JAKVTW010000013.1"/>
</dbReference>
<evidence type="ECO:0000313" key="3">
    <source>
        <dbReference type="EMBL" id="MCH4812861.1"/>
    </source>
</evidence>
<dbReference type="Proteomes" id="UP001320609">
    <property type="component" value="Unassembled WGS sequence"/>
</dbReference>